<organism evidence="1 2">
    <name type="scientific">Candidatus Dojkabacteria bacterium</name>
    <dbReference type="NCBI Taxonomy" id="2099670"/>
    <lineage>
        <taxon>Bacteria</taxon>
        <taxon>Candidatus Dojkabacteria</taxon>
    </lineage>
</organism>
<accession>A0A955L668</accession>
<name>A0A955L668_9BACT</name>
<dbReference type="Proteomes" id="UP000783287">
    <property type="component" value="Unassembled WGS sequence"/>
</dbReference>
<reference evidence="1" key="2">
    <citation type="journal article" date="2021" name="Microbiome">
        <title>Successional dynamics and alternative stable states in a saline activated sludge microbial community over 9 years.</title>
        <authorList>
            <person name="Wang Y."/>
            <person name="Ye J."/>
            <person name="Ju F."/>
            <person name="Liu L."/>
            <person name="Boyd J.A."/>
            <person name="Deng Y."/>
            <person name="Parks D.H."/>
            <person name="Jiang X."/>
            <person name="Yin X."/>
            <person name="Woodcroft B.J."/>
            <person name="Tyson G.W."/>
            <person name="Hugenholtz P."/>
            <person name="Polz M.F."/>
            <person name="Zhang T."/>
        </authorList>
    </citation>
    <scope>NUCLEOTIDE SEQUENCE</scope>
    <source>
        <strain evidence="1">HKST-UBA14</strain>
    </source>
</reference>
<reference evidence="1" key="1">
    <citation type="submission" date="2020-04" db="EMBL/GenBank/DDBJ databases">
        <authorList>
            <person name="Zhang T."/>
        </authorList>
    </citation>
    <scope>NUCLEOTIDE SEQUENCE</scope>
    <source>
        <strain evidence="1">HKST-UBA14</strain>
    </source>
</reference>
<sequence>MLGELLGLKVEQGETIGHLTEVETQHILLMQQAYEYLSQILPGIGELPLRYLGGGGDVLSTLGHSDVTIISRMEFARIGSDEWDDDSYATNLPAIWNQALAEERSYYPWVASGDVKPGVQIYEQLNRLGVDPTSIVFEQDEESIWLTLPNQAQIRYVDTYIQDYMHFHRVAGNIPGIPYGLMCKGFRKGLALMTHILNGGDPMLQPAFFITDDIRFHTDYRDAFEDGPLALEEENRRLFPNYECAEILTDDIAFGYAGYPGKQKIYKSRLILGVRRDYTEY</sequence>
<evidence type="ECO:0000313" key="1">
    <source>
        <dbReference type="EMBL" id="MCA9383785.1"/>
    </source>
</evidence>
<gene>
    <name evidence="1" type="ORF">KC909_05450</name>
</gene>
<protein>
    <submittedName>
        <fullName evidence="1">Uncharacterized protein</fullName>
    </submittedName>
</protein>
<dbReference type="AlphaFoldDB" id="A0A955L668"/>
<proteinExistence type="predicted"/>
<dbReference type="EMBL" id="JAGQLK010000135">
    <property type="protein sequence ID" value="MCA9383785.1"/>
    <property type="molecule type" value="Genomic_DNA"/>
</dbReference>
<comment type="caution">
    <text evidence="1">The sequence shown here is derived from an EMBL/GenBank/DDBJ whole genome shotgun (WGS) entry which is preliminary data.</text>
</comment>
<evidence type="ECO:0000313" key="2">
    <source>
        <dbReference type="Proteomes" id="UP000783287"/>
    </source>
</evidence>